<dbReference type="OrthoDB" id="5419821at2759"/>
<evidence type="ECO:0000259" key="2">
    <source>
        <dbReference type="Pfam" id="PF03235"/>
    </source>
</evidence>
<dbReference type="InParanoid" id="D6RMS9"/>
<dbReference type="EMBL" id="AACS02000005">
    <property type="protein sequence ID" value="EFI27781.1"/>
    <property type="molecule type" value="Genomic_DNA"/>
</dbReference>
<accession>D6RMS9</accession>
<proteinExistence type="predicted"/>
<reference evidence="3 4" key="1">
    <citation type="journal article" date="2010" name="Proc. Natl. Acad. Sci. U.S.A.">
        <title>Insights into evolution of multicellular fungi from the assembled chromosomes of the mushroom Coprinopsis cinerea (Coprinus cinereus).</title>
        <authorList>
            <person name="Stajich J.E."/>
            <person name="Wilke S.K."/>
            <person name="Ahren D."/>
            <person name="Au C.H."/>
            <person name="Birren B.W."/>
            <person name="Borodovsky M."/>
            <person name="Burns C."/>
            <person name="Canback B."/>
            <person name="Casselton L.A."/>
            <person name="Cheng C.K."/>
            <person name="Deng J."/>
            <person name="Dietrich F.S."/>
            <person name="Fargo D.C."/>
            <person name="Farman M.L."/>
            <person name="Gathman A.C."/>
            <person name="Goldberg J."/>
            <person name="Guigo R."/>
            <person name="Hoegger P.J."/>
            <person name="Hooker J.B."/>
            <person name="Huggins A."/>
            <person name="James T.Y."/>
            <person name="Kamada T."/>
            <person name="Kilaru S."/>
            <person name="Kodira C."/>
            <person name="Kues U."/>
            <person name="Kupfer D."/>
            <person name="Kwan H.S."/>
            <person name="Lomsadze A."/>
            <person name="Li W."/>
            <person name="Lilly W.W."/>
            <person name="Ma L.J."/>
            <person name="Mackey A.J."/>
            <person name="Manning G."/>
            <person name="Martin F."/>
            <person name="Muraguchi H."/>
            <person name="Natvig D.O."/>
            <person name="Palmerini H."/>
            <person name="Ramesh M.A."/>
            <person name="Rehmeyer C.J."/>
            <person name="Roe B.A."/>
            <person name="Shenoy N."/>
            <person name="Stanke M."/>
            <person name="Ter-Hovhannisyan V."/>
            <person name="Tunlid A."/>
            <person name="Velagapudi R."/>
            <person name="Vision T.J."/>
            <person name="Zeng Q."/>
            <person name="Zolan M.E."/>
            <person name="Pukkila P.J."/>
        </authorList>
    </citation>
    <scope>NUCLEOTIDE SEQUENCE [LARGE SCALE GENOMIC DNA]</scope>
    <source>
        <strain evidence="4">Okayama-7 / 130 / ATCC MYA-4618 / FGSC 9003</strain>
    </source>
</reference>
<dbReference type="Proteomes" id="UP000001861">
    <property type="component" value="Unassembled WGS sequence"/>
</dbReference>
<dbReference type="PANTHER" id="PTHR39639">
    <property type="entry name" value="CHROMOSOME 16, WHOLE GENOME SHOTGUN SEQUENCE"/>
    <property type="match status" value="1"/>
</dbReference>
<dbReference type="InterPro" id="IPR004919">
    <property type="entry name" value="GmrSD_N"/>
</dbReference>
<feature type="region of interest" description="Disordered" evidence="1">
    <location>
        <begin position="412"/>
        <end position="443"/>
    </location>
</feature>
<dbReference type="HOGENOM" id="CLU_013023_0_2_1"/>
<protein>
    <recommendedName>
        <fullName evidence="2">GmrSD restriction endonucleases N-terminal domain-containing protein</fullName>
    </recommendedName>
</protein>
<name>D6RMS9_COPC7</name>
<dbReference type="AlphaFoldDB" id="D6RMS9"/>
<dbReference type="OMA" id="KRGRDFQ"/>
<sequence length="443" mass="50845">MSQVPLPNYSLDGPHHNYFLPQVTNYEDNDADGDYELEDPDQDPHNEPEQRKDSIFNRKKQLGHSVKRTYRVKDLHGNSFTELIHQGGIDLNPEYQRDVVWSESKQTALLDSIAHRYHVPPILFVVHEEDGEETRVCVDGKQRLTSIQRFLDGQIPIKCGDGKNRWWTFPKNAKGKLAVSDEDKEEFGNIEISVEEYRGITELSERDMFGRVQMGMTLTSAERWHAISSPRSKWINHLQDTHVLVDNGLAANLTMTLSRGRDFSNMVHLVYFCDQVEERGAYSSQKAEAWLRSTETPSQEFKRDIDKVLRELNQLATDEEYSDLLNKVDKVLAPIELSFIGVLLYLLGDDADLKTKAQAINTFRHTVHKKYPSHLRTNSSIAKSLWGLIDDLVDNPLTKYLDPDDFACRGKKRKKRAIDDDPNDGTYRSKVPRTKKTVSVASK</sequence>
<evidence type="ECO:0000313" key="3">
    <source>
        <dbReference type="EMBL" id="EFI27781.1"/>
    </source>
</evidence>
<dbReference type="VEuPathDB" id="FungiDB:CC1G_14704"/>
<keyword evidence="4" id="KW-1185">Reference proteome</keyword>
<evidence type="ECO:0000313" key="4">
    <source>
        <dbReference type="Proteomes" id="UP000001861"/>
    </source>
</evidence>
<feature type="region of interest" description="Disordered" evidence="1">
    <location>
        <begin position="1"/>
        <end position="53"/>
    </location>
</feature>
<dbReference type="KEGG" id="cci:CC1G_14704"/>
<dbReference type="eggNOG" id="ENOG502S229">
    <property type="taxonomic scope" value="Eukaryota"/>
</dbReference>
<dbReference type="GeneID" id="9380385"/>
<dbReference type="STRING" id="240176.D6RMS9"/>
<gene>
    <name evidence="3" type="ORF">CC1G_14704</name>
</gene>
<dbReference type="Pfam" id="PF03235">
    <property type="entry name" value="GmrSD_N"/>
    <property type="match status" value="1"/>
</dbReference>
<feature type="domain" description="GmrSD restriction endonucleases N-terminal" evidence="2">
    <location>
        <begin position="83"/>
        <end position="189"/>
    </location>
</feature>
<feature type="compositionally biased region" description="Basic and acidic residues" evidence="1">
    <location>
        <begin position="42"/>
        <end position="53"/>
    </location>
</feature>
<evidence type="ECO:0000256" key="1">
    <source>
        <dbReference type="SAM" id="MobiDB-lite"/>
    </source>
</evidence>
<feature type="compositionally biased region" description="Acidic residues" evidence="1">
    <location>
        <begin position="27"/>
        <end position="41"/>
    </location>
</feature>
<organism evidence="3 4">
    <name type="scientific">Coprinopsis cinerea (strain Okayama-7 / 130 / ATCC MYA-4618 / FGSC 9003)</name>
    <name type="common">Inky cap fungus</name>
    <name type="synonym">Hormographiella aspergillata</name>
    <dbReference type="NCBI Taxonomy" id="240176"/>
    <lineage>
        <taxon>Eukaryota</taxon>
        <taxon>Fungi</taxon>
        <taxon>Dikarya</taxon>
        <taxon>Basidiomycota</taxon>
        <taxon>Agaricomycotina</taxon>
        <taxon>Agaricomycetes</taxon>
        <taxon>Agaricomycetidae</taxon>
        <taxon>Agaricales</taxon>
        <taxon>Agaricineae</taxon>
        <taxon>Psathyrellaceae</taxon>
        <taxon>Coprinopsis</taxon>
    </lineage>
</organism>
<comment type="caution">
    <text evidence="3">The sequence shown here is derived from an EMBL/GenBank/DDBJ whole genome shotgun (WGS) entry which is preliminary data.</text>
</comment>
<dbReference type="PANTHER" id="PTHR39639:SF1">
    <property type="entry name" value="DUF262 DOMAIN-CONTAINING PROTEIN"/>
    <property type="match status" value="1"/>
</dbReference>
<dbReference type="RefSeq" id="XP_002911275.1">
    <property type="nucleotide sequence ID" value="XM_002911229.1"/>
</dbReference>